<feature type="chain" id="PRO_5002265795" description="Cyanovirin-N domain-containing protein" evidence="1">
    <location>
        <begin position="23"/>
        <end position="116"/>
    </location>
</feature>
<dbReference type="SUPFAM" id="SSF51322">
    <property type="entry name" value="Cyanovirin-N"/>
    <property type="match status" value="1"/>
</dbReference>
<evidence type="ECO:0000313" key="4">
    <source>
        <dbReference type="Proteomes" id="UP000054270"/>
    </source>
</evidence>
<name>A0A0D2PD62_HYPSF</name>
<evidence type="ECO:0000256" key="1">
    <source>
        <dbReference type="SAM" id="SignalP"/>
    </source>
</evidence>
<dbReference type="OrthoDB" id="3068152at2759"/>
<dbReference type="EMBL" id="KN817520">
    <property type="protein sequence ID" value="KJA28769.1"/>
    <property type="molecule type" value="Genomic_DNA"/>
</dbReference>
<gene>
    <name evidence="3" type="ORF">HYPSUDRAFT_82350</name>
</gene>
<dbReference type="InterPro" id="IPR011058">
    <property type="entry name" value="Cyanovirin-N"/>
</dbReference>
<feature type="domain" description="Cyanovirin-N" evidence="2">
    <location>
        <begin position="24"/>
        <end position="116"/>
    </location>
</feature>
<dbReference type="STRING" id="945553.A0A0D2PD62"/>
<dbReference type="Gene3D" id="2.30.60.10">
    <property type="entry name" value="Cyanovirin-N"/>
    <property type="match status" value="1"/>
</dbReference>
<organism evidence="3 4">
    <name type="scientific">Hypholoma sublateritium (strain FD-334 SS-4)</name>
    <dbReference type="NCBI Taxonomy" id="945553"/>
    <lineage>
        <taxon>Eukaryota</taxon>
        <taxon>Fungi</taxon>
        <taxon>Dikarya</taxon>
        <taxon>Basidiomycota</taxon>
        <taxon>Agaricomycotina</taxon>
        <taxon>Agaricomycetes</taxon>
        <taxon>Agaricomycetidae</taxon>
        <taxon>Agaricales</taxon>
        <taxon>Agaricineae</taxon>
        <taxon>Strophariaceae</taxon>
        <taxon>Hypholoma</taxon>
    </lineage>
</organism>
<reference evidence="4" key="1">
    <citation type="submission" date="2014-04" db="EMBL/GenBank/DDBJ databases">
        <title>Evolutionary Origins and Diversification of the Mycorrhizal Mutualists.</title>
        <authorList>
            <consortium name="DOE Joint Genome Institute"/>
            <consortium name="Mycorrhizal Genomics Consortium"/>
            <person name="Kohler A."/>
            <person name="Kuo A."/>
            <person name="Nagy L.G."/>
            <person name="Floudas D."/>
            <person name="Copeland A."/>
            <person name="Barry K.W."/>
            <person name="Cichocki N."/>
            <person name="Veneault-Fourrey C."/>
            <person name="LaButti K."/>
            <person name="Lindquist E.A."/>
            <person name="Lipzen A."/>
            <person name="Lundell T."/>
            <person name="Morin E."/>
            <person name="Murat C."/>
            <person name="Riley R."/>
            <person name="Ohm R."/>
            <person name="Sun H."/>
            <person name="Tunlid A."/>
            <person name="Henrissat B."/>
            <person name="Grigoriev I.V."/>
            <person name="Hibbett D.S."/>
            <person name="Martin F."/>
        </authorList>
    </citation>
    <scope>NUCLEOTIDE SEQUENCE [LARGE SCALE GENOMIC DNA]</scope>
    <source>
        <strain evidence="4">FD-334 SS-4</strain>
    </source>
</reference>
<evidence type="ECO:0000313" key="3">
    <source>
        <dbReference type="EMBL" id="KJA28769.1"/>
    </source>
</evidence>
<protein>
    <recommendedName>
        <fullName evidence="2">Cyanovirin-N domain-containing protein</fullName>
    </recommendedName>
</protein>
<feature type="signal peptide" evidence="1">
    <location>
        <begin position="1"/>
        <end position="22"/>
    </location>
</feature>
<dbReference type="AlphaFoldDB" id="A0A0D2PD62"/>
<evidence type="ECO:0000259" key="2">
    <source>
        <dbReference type="SMART" id="SM01111"/>
    </source>
</evidence>
<dbReference type="Pfam" id="PF08881">
    <property type="entry name" value="CVNH"/>
    <property type="match status" value="1"/>
</dbReference>
<dbReference type="InterPro" id="IPR036673">
    <property type="entry name" value="Cyanovirin-N_sf"/>
</dbReference>
<proteinExistence type="predicted"/>
<accession>A0A0D2PD62</accession>
<keyword evidence="4" id="KW-1185">Reference proteome</keyword>
<dbReference type="Proteomes" id="UP000054270">
    <property type="component" value="Unassembled WGS sequence"/>
</dbReference>
<keyword evidence="1" id="KW-0732">Signal</keyword>
<dbReference type="SMART" id="SM01111">
    <property type="entry name" value="CVNH"/>
    <property type="match status" value="1"/>
</dbReference>
<sequence length="116" mass="11851">MHLTNFVTIFATALTAFRGTKAQGFSFTCTNPVLAGGILTATCGNGHGGETNSALDLNSCIGLSGGNLVCQPNGDFLAHGCTGCSLSDLVMSCDCPGFAFITLDECVTNDFGLLTC</sequence>